<evidence type="ECO:0000313" key="2">
    <source>
        <dbReference type="EMBL" id="MDQ0480077.1"/>
    </source>
</evidence>
<reference evidence="2 3" key="1">
    <citation type="submission" date="2023-07" db="EMBL/GenBank/DDBJ databases">
        <title>Genomic Encyclopedia of Type Strains, Phase IV (KMG-IV): sequencing the most valuable type-strain genomes for metagenomic binning, comparative biology and taxonomic classification.</title>
        <authorList>
            <person name="Goeker M."/>
        </authorList>
    </citation>
    <scope>NUCLEOTIDE SEQUENCE [LARGE SCALE GENOMIC DNA]</scope>
    <source>
        <strain evidence="2 3">DSM 1400</strain>
    </source>
</reference>
<gene>
    <name evidence="2" type="ORF">QOZ93_001821</name>
</gene>
<dbReference type="Proteomes" id="UP001224418">
    <property type="component" value="Unassembled WGS sequence"/>
</dbReference>
<keyword evidence="3" id="KW-1185">Reference proteome</keyword>
<organism evidence="2 3">
    <name type="scientific">Hathewaya limosa</name>
    <name type="common">Clostridium limosum</name>
    <dbReference type="NCBI Taxonomy" id="1536"/>
    <lineage>
        <taxon>Bacteria</taxon>
        <taxon>Bacillati</taxon>
        <taxon>Bacillota</taxon>
        <taxon>Clostridia</taxon>
        <taxon>Eubacteriales</taxon>
        <taxon>Clostridiaceae</taxon>
        <taxon>Hathewaya</taxon>
    </lineage>
</organism>
<feature type="coiled-coil region" evidence="1">
    <location>
        <begin position="126"/>
        <end position="160"/>
    </location>
</feature>
<accession>A0ABU0JSK9</accession>
<name>A0ABU0JSK9_HATLI</name>
<protein>
    <recommendedName>
        <fullName evidence="4">Lipoprotein</fullName>
    </recommendedName>
</protein>
<dbReference type="EMBL" id="JAUSWN010000014">
    <property type="protein sequence ID" value="MDQ0480077.1"/>
    <property type="molecule type" value="Genomic_DNA"/>
</dbReference>
<evidence type="ECO:0008006" key="4">
    <source>
        <dbReference type="Google" id="ProtNLM"/>
    </source>
</evidence>
<dbReference type="RefSeq" id="WP_307355977.1">
    <property type="nucleotide sequence ID" value="NZ_BAAACJ010000019.1"/>
</dbReference>
<evidence type="ECO:0000256" key="1">
    <source>
        <dbReference type="SAM" id="Coils"/>
    </source>
</evidence>
<proteinExistence type="predicted"/>
<evidence type="ECO:0000313" key="3">
    <source>
        <dbReference type="Proteomes" id="UP001224418"/>
    </source>
</evidence>
<sequence length="166" mass="19464">MYKKNLCLLLCFLVICIFLFGGCSSSKEIKAKKENLIIYSKEIKNLRLEESKIFDDYNSVTGENYTNDKSALIILKKLIIPNYTSYLEKVKKIIPTNDEIQELHKIYIDYCTKILLSFINFKESLEEKNSNKLKEGRKNLNDAQRNLERFQKSLNKISSKYNIQLS</sequence>
<dbReference type="PROSITE" id="PS51257">
    <property type="entry name" value="PROKAR_LIPOPROTEIN"/>
    <property type="match status" value="1"/>
</dbReference>
<keyword evidence="1" id="KW-0175">Coiled coil</keyword>
<comment type="caution">
    <text evidence="2">The sequence shown here is derived from an EMBL/GenBank/DDBJ whole genome shotgun (WGS) entry which is preliminary data.</text>
</comment>